<dbReference type="SUPFAM" id="SSF111369">
    <property type="entry name" value="HlyD-like secretion proteins"/>
    <property type="match status" value="1"/>
</dbReference>
<evidence type="ECO:0000256" key="2">
    <source>
        <dbReference type="ARBA" id="ARBA00009477"/>
    </source>
</evidence>
<evidence type="ECO:0000313" key="13">
    <source>
        <dbReference type="Proteomes" id="UP001562178"/>
    </source>
</evidence>
<dbReference type="Pfam" id="PF25944">
    <property type="entry name" value="Beta-barrel_RND"/>
    <property type="match status" value="1"/>
</dbReference>
<dbReference type="RefSeq" id="WP_369458850.1">
    <property type="nucleotide sequence ID" value="NZ_JBGBDC010000001.1"/>
</dbReference>
<evidence type="ECO:0000256" key="3">
    <source>
        <dbReference type="ARBA" id="ARBA00022475"/>
    </source>
</evidence>
<feature type="domain" description="Multidrug resistance protein MdtA-like beta-barrel" evidence="10">
    <location>
        <begin position="261"/>
        <end position="343"/>
    </location>
</feature>
<feature type="compositionally biased region" description="Low complexity" evidence="6">
    <location>
        <begin position="461"/>
        <end position="483"/>
    </location>
</feature>
<dbReference type="Gene3D" id="2.40.50.100">
    <property type="match status" value="1"/>
</dbReference>
<evidence type="ECO:0000256" key="4">
    <source>
        <dbReference type="ARBA" id="ARBA00022519"/>
    </source>
</evidence>
<proteinExistence type="inferred from homology"/>
<dbReference type="Pfam" id="PF25917">
    <property type="entry name" value="BSH_RND"/>
    <property type="match status" value="1"/>
</dbReference>
<accession>A0ABV4AYM5</accession>
<sequence>MDHNSNNSTRPTPQPASAPLPDARAATTPKRRSRWLGSTIAIALVAALAGGAWYLVQSKKTPAGMAGGAPGMGGPPGMGPGAMRAMAVTVGSAAAKRQTLPVTLTAMGTVVPTTTVTLTTQVSGILRDVLFTEGQMVKKGQKLAQIDPRPFEQALQQAKGQLARDQAQLDAARVTLKRYQTLWDQDSIARQDLDTQAALAKQLEGTVVADQAQVQTAQLNLGYASITSPIDGRIGLRTMDPGNYISAGGTTGIAVITKVAPIDVSFTVPQDHIPSVLGAQKADPRLPVAALDRAGSKTLAQGVFLTLDNLVDTATGTVKAKARFENTDGALFPNQFVNTRLTLKDESALVVPVTAIRTGGNGDFVYVINADRTVTQRTVIRGMSTVEWVAINSGLKEGELVVTEGADRLKDGAVVALQGDTPTQAHGASSGRRGAREGGPREGSPREGGGRRGNGEGRGANGATAPGAAAPGAAAPGTAAGNGAPAGGGGGGAAVEPNAGQPSAAAPAVNPEPPAAGNSGSGGSVGSSGSTPSSGSGQTAPAIKPEEVPKGMAPAATTVQPAQRANQ</sequence>
<feature type="domain" description="Multidrug resistance protein MdtA-like alpha-helical hairpin" evidence="8">
    <location>
        <begin position="155"/>
        <end position="224"/>
    </location>
</feature>
<dbReference type="PANTHER" id="PTHR30469">
    <property type="entry name" value="MULTIDRUG RESISTANCE PROTEIN MDTA"/>
    <property type="match status" value="1"/>
</dbReference>
<dbReference type="Pfam" id="PF25876">
    <property type="entry name" value="HH_MFP_RND"/>
    <property type="match status" value="1"/>
</dbReference>
<evidence type="ECO:0000256" key="1">
    <source>
        <dbReference type="ARBA" id="ARBA00004236"/>
    </source>
</evidence>
<evidence type="ECO:0000256" key="6">
    <source>
        <dbReference type="SAM" id="MobiDB-lite"/>
    </source>
</evidence>
<comment type="caution">
    <text evidence="12">The sequence shown here is derived from an EMBL/GenBank/DDBJ whole genome shotgun (WGS) entry which is preliminary data.</text>
</comment>
<dbReference type="InterPro" id="IPR006143">
    <property type="entry name" value="RND_pump_MFP"/>
</dbReference>
<feature type="region of interest" description="Disordered" evidence="6">
    <location>
        <begin position="1"/>
        <end position="31"/>
    </location>
</feature>
<dbReference type="InterPro" id="IPR058626">
    <property type="entry name" value="MdtA-like_b-barrel"/>
</dbReference>
<dbReference type="InterPro" id="IPR058637">
    <property type="entry name" value="YknX-like_C"/>
</dbReference>
<dbReference type="Gene3D" id="2.40.420.20">
    <property type="match status" value="1"/>
</dbReference>
<keyword evidence="7" id="KW-1133">Transmembrane helix</keyword>
<feature type="domain" description="YknX-like C-terminal permuted SH3-like" evidence="11">
    <location>
        <begin position="348"/>
        <end position="416"/>
    </location>
</feature>
<feature type="region of interest" description="Disordered" evidence="6">
    <location>
        <begin position="418"/>
        <end position="567"/>
    </location>
</feature>
<feature type="compositionally biased region" description="Basic and acidic residues" evidence="6">
    <location>
        <begin position="434"/>
        <end position="455"/>
    </location>
</feature>
<keyword evidence="4" id="KW-0997">Cell inner membrane</keyword>
<organism evidence="12 13">
    <name type="scientific">Comamonas sediminis</name>
    <dbReference type="NCBI Taxonomy" id="1783360"/>
    <lineage>
        <taxon>Bacteria</taxon>
        <taxon>Pseudomonadati</taxon>
        <taxon>Pseudomonadota</taxon>
        <taxon>Betaproteobacteria</taxon>
        <taxon>Burkholderiales</taxon>
        <taxon>Comamonadaceae</taxon>
        <taxon>Comamonas</taxon>
    </lineage>
</organism>
<dbReference type="Pfam" id="PF25989">
    <property type="entry name" value="YknX_C"/>
    <property type="match status" value="1"/>
</dbReference>
<evidence type="ECO:0000259" key="9">
    <source>
        <dbReference type="Pfam" id="PF25917"/>
    </source>
</evidence>
<dbReference type="InterPro" id="IPR058624">
    <property type="entry name" value="MdtA-like_HH"/>
</dbReference>
<keyword evidence="5 7" id="KW-0472">Membrane</keyword>
<evidence type="ECO:0000259" key="10">
    <source>
        <dbReference type="Pfam" id="PF25944"/>
    </source>
</evidence>
<dbReference type="Gene3D" id="2.40.30.170">
    <property type="match status" value="1"/>
</dbReference>
<feature type="compositionally biased region" description="Polar residues" evidence="6">
    <location>
        <begin position="557"/>
        <end position="567"/>
    </location>
</feature>
<dbReference type="Gene3D" id="1.10.287.470">
    <property type="entry name" value="Helix hairpin bin"/>
    <property type="match status" value="1"/>
</dbReference>
<name>A0ABV4AYM5_9BURK</name>
<evidence type="ECO:0000256" key="7">
    <source>
        <dbReference type="SAM" id="Phobius"/>
    </source>
</evidence>
<dbReference type="Proteomes" id="UP001562178">
    <property type="component" value="Unassembled WGS sequence"/>
</dbReference>
<evidence type="ECO:0000313" key="12">
    <source>
        <dbReference type="EMBL" id="MEY2249736.1"/>
    </source>
</evidence>
<evidence type="ECO:0000259" key="8">
    <source>
        <dbReference type="Pfam" id="PF25876"/>
    </source>
</evidence>
<keyword evidence="13" id="KW-1185">Reference proteome</keyword>
<comment type="similarity">
    <text evidence="2">Belongs to the membrane fusion protein (MFP) (TC 8.A.1) family.</text>
</comment>
<evidence type="ECO:0000256" key="5">
    <source>
        <dbReference type="ARBA" id="ARBA00023136"/>
    </source>
</evidence>
<evidence type="ECO:0000259" key="11">
    <source>
        <dbReference type="Pfam" id="PF25989"/>
    </source>
</evidence>
<feature type="compositionally biased region" description="Low complexity" evidence="6">
    <location>
        <begin position="527"/>
        <end position="537"/>
    </location>
</feature>
<feature type="domain" description="Multidrug resistance protein MdtA-like barrel-sandwich hybrid" evidence="9">
    <location>
        <begin position="115"/>
        <end position="257"/>
    </location>
</feature>
<dbReference type="PANTHER" id="PTHR30469:SF12">
    <property type="entry name" value="MULTIDRUG RESISTANCE PROTEIN MDTA"/>
    <property type="match status" value="1"/>
</dbReference>
<feature type="transmembrane region" description="Helical" evidence="7">
    <location>
        <begin position="35"/>
        <end position="56"/>
    </location>
</feature>
<dbReference type="NCBIfam" id="TIGR01730">
    <property type="entry name" value="RND_mfp"/>
    <property type="match status" value="1"/>
</dbReference>
<reference evidence="12 13" key="1">
    <citation type="journal article" date="2016" name="Int. J. Syst. Evol. Microbiol.">
        <title>Description of Comamonas sediminis sp. nov., isolated from lagoon sediments.</title>
        <authorList>
            <person name="Subhash Y."/>
            <person name="Bang J.J."/>
            <person name="You T.H."/>
            <person name="Lee S.S."/>
        </authorList>
    </citation>
    <scope>NUCLEOTIDE SEQUENCE [LARGE SCALE GENOMIC DNA]</scope>
    <source>
        <strain evidence="12 13">JCM 31169</strain>
    </source>
</reference>
<protein>
    <submittedName>
        <fullName evidence="12">MdtA/MuxA family multidrug efflux RND transporter periplasmic adaptor subunit</fullName>
    </submittedName>
</protein>
<dbReference type="EMBL" id="JBGBDC010000001">
    <property type="protein sequence ID" value="MEY2249736.1"/>
    <property type="molecule type" value="Genomic_DNA"/>
</dbReference>
<comment type="subcellular location">
    <subcellularLocation>
        <location evidence="1">Cell membrane</location>
    </subcellularLocation>
</comment>
<dbReference type="InterPro" id="IPR058625">
    <property type="entry name" value="MdtA-like_BSH"/>
</dbReference>
<dbReference type="NCBIfam" id="NF008589">
    <property type="entry name" value="PRK11556.1"/>
    <property type="match status" value="1"/>
</dbReference>
<keyword evidence="3" id="KW-1003">Cell membrane</keyword>
<gene>
    <name evidence="12" type="ORF">AB7A72_01855</name>
</gene>
<feature type="compositionally biased region" description="Gly residues" evidence="6">
    <location>
        <begin position="484"/>
        <end position="493"/>
    </location>
</feature>
<feature type="compositionally biased region" description="Polar residues" evidence="6">
    <location>
        <begin position="1"/>
        <end position="11"/>
    </location>
</feature>
<keyword evidence="7" id="KW-0812">Transmembrane</keyword>